<gene>
    <name evidence="2" type="ORF">ECANGB1_1243</name>
</gene>
<keyword evidence="1" id="KW-0812">Transmembrane</keyword>
<dbReference type="EMBL" id="LWDP01000035">
    <property type="protein sequence ID" value="ORD94011.1"/>
    <property type="molecule type" value="Genomic_DNA"/>
</dbReference>
<reference evidence="2 3" key="1">
    <citation type="journal article" date="2017" name="Environ. Microbiol.">
        <title>Decay of the glycolytic pathway and adaptation to intranuclear parasitism within Enterocytozoonidae microsporidia.</title>
        <authorList>
            <person name="Wiredu Boakye D."/>
            <person name="Jaroenlak P."/>
            <person name="Prachumwat A."/>
            <person name="Williams T.A."/>
            <person name="Bateman K.S."/>
            <person name="Itsathitphaisarn O."/>
            <person name="Sritunyalucksana K."/>
            <person name="Paszkiewicz K.H."/>
            <person name="Moore K.A."/>
            <person name="Stentiford G.D."/>
            <person name="Williams B.A."/>
        </authorList>
    </citation>
    <scope>NUCLEOTIDE SEQUENCE [LARGE SCALE GENOMIC DNA]</scope>
    <source>
        <strain evidence="2 3">GB1</strain>
    </source>
</reference>
<feature type="transmembrane region" description="Helical" evidence="1">
    <location>
        <begin position="248"/>
        <end position="270"/>
    </location>
</feature>
<name>A0A1Y1S768_9MICR</name>
<evidence type="ECO:0000256" key="1">
    <source>
        <dbReference type="SAM" id="Phobius"/>
    </source>
</evidence>
<protein>
    <submittedName>
        <fullName evidence="2">Uncharacterized protein</fullName>
    </submittedName>
</protein>
<dbReference type="AlphaFoldDB" id="A0A1Y1S768"/>
<dbReference type="VEuPathDB" id="MicrosporidiaDB:ECANGB1_1243"/>
<sequence length="275" mass="31209">MLLIKADNASVLPNFSMEQQEFMSENPLKAENLTKEEHSSILAGYLEGKKHKKIRESVFYGNTSTLFANDKWLDVNACNHNPEDQEEASKRCNLLQCQVKPDQCYCLNLIVINKNVPPIYVIIEIVTYPALEKATMQKDSYEFNLVSTCEIIRLNLNGKNVEKSEFETKTGRKPSTISKSIEFNSNLDIHQQNEIEQDDVFNNPIELEAHEAALCIIVFKLALIPTFLMYLAVFLLKYIGLVSDQTVYYAQVVLLFAVVILIGMICGLCIDTVNL</sequence>
<proteinExistence type="predicted"/>
<keyword evidence="1" id="KW-1133">Transmembrane helix</keyword>
<accession>A0A1Y1S768</accession>
<dbReference type="Proteomes" id="UP000192639">
    <property type="component" value="Unassembled WGS sequence"/>
</dbReference>
<feature type="transmembrane region" description="Helical" evidence="1">
    <location>
        <begin position="212"/>
        <end position="236"/>
    </location>
</feature>
<evidence type="ECO:0000313" key="2">
    <source>
        <dbReference type="EMBL" id="ORD94011.1"/>
    </source>
</evidence>
<keyword evidence="3" id="KW-1185">Reference proteome</keyword>
<comment type="caution">
    <text evidence="2">The sequence shown here is derived from an EMBL/GenBank/DDBJ whole genome shotgun (WGS) entry which is preliminary data.</text>
</comment>
<keyword evidence="1" id="KW-0472">Membrane</keyword>
<evidence type="ECO:0000313" key="3">
    <source>
        <dbReference type="Proteomes" id="UP000192639"/>
    </source>
</evidence>
<organism evidence="2 3">
    <name type="scientific">Enterospora canceri</name>
    <dbReference type="NCBI Taxonomy" id="1081671"/>
    <lineage>
        <taxon>Eukaryota</taxon>
        <taxon>Fungi</taxon>
        <taxon>Fungi incertae sedis</taxon>
        <taxon>Microsporidia</taxon>
        <taxon>Enterocytozoonidae</taxon>
        <taxon>Enterospora</taxon>
    </lineage>
</organism>